<feature type="transmembrane region" description="Helical" evidence="1">
    <location>
        <begin position="38"/>
        <end position="62"/>
    </location>
</feature>
<dbReference type="EMBL" id="CCDI010000003">
    <property type="protein sequence ID" value="CDQ24182.1"/>
    <property type="molecule type" value="Genomic_DNA"/>
</dbReference>
<keyword evidence="3" id="KW-1185">Reference proteome</keyword>
<reference evidence="2 3" key="2">
    <citation type="submission" date="2014-05" db="EMBL/GenBank/DDBJ databases">
        <title>Draft genome sequence of Halobacillus karajensis HK-03.</title>
        <authorList>
            <person name="Khelaifia S."/>
            <person name="Croce O."/>
            <person name="Lagier J.C."/>
            <person name="Raoult D."/>
        </authorList>
    </citation>
    <scope>NUCLEOTIDE SEQUENCE [LARGE SCALE GENOMIC DNA]</scope>
    <source>
        <strain evidence="2 3">HD-03</strain>
    </source>
</reference>
<evidence type="ECO:0000256" key="1">
    <source>
        <dbReference type="SAM" id="Phobius"/>
    </source>
</evidence>
<comment type="caution">
    <text evidence="2">The sequence shown here is derived from an EMBL/GenBank/DDBJ whole genome shotgun (WGS) entry which is preliminary data.</text>
</comment>
<sequence>MKSFFSYLGFSILLMGSMIGLLSVRQDLKERADMEFDVVPLIIFDHVYPVLFGMLFALPFFWKRLKESRLKGFVWEEFICIGLPSLFIALSHWLYFTNFPMNPLTKFFALHEMNGSMLFGFIFGFTVIHSIRNKMVA</sequence>
<gene>
    <name evidence="2" type="ORF">BN983_02451</name>
</gene>
<keyword evidence="1" id="KW-1133">Transmembrane helix</keyword>
<keyword evidence="1" id="KW-0472">Membrane</keyword>
<protein>
    <submittedName>
        <fullName evidence="2">Uncharacterized protein</fullName>
    </submittedName>
</protein>
<name>A0A024P786_9BACI</name>
<feature type="transmembrane region" description="Helical" evidence="1">
    <location>
        <begin position="115"/>
        <end position="131"/>
    </location>
</feature>
<feature type="transmembrane region" description="Helical" evidence="1">
    <location>
        <begin position="7"/>
        <end position="26"/>
    </location>
</feature>
<proteinExistence type="predicted"/>
<reference evidence="3" key="1">
    <citation type="submission" date="2014-03" db="EMBL/GenBank/DDBJ databases">
        <authorList>
            <person name="Urmite Genomes U."/>
        </authorList>
    </citation>
    <scope>NUCLEOTIDE SEQUENCE [LARGE SCALE GENOMIC DNA]</scope>
    <source>
        <strain evidence="3">HD-03</strain>
    </source>
</reference>
<feature type="transmembrane region" description="Helical" evidence="1">
    <location>
        <begin position="74"/>
        <end position="95"/>
    </location>
</feature>
<dbReference type="Proteomes" id="UP000028868">
    <property type="component" value="Unassembled WGS sequence"/>
</dbReference>
<dbReference type="RefSeq" id="WP_035508861.1">
    <property type="nucleotide sequence ID" value="NZ_CCDH010000001.1"/>
</dbReference>
<evidence type="ECO:0000313" key="3">
    <source>
        <dbReference type="Proteomes" id="UP000028868"/>
    </source>
</evidence>
<evidence type="ECO:0000313" key="2">
    <source>
        <dbReference type="EMBL" id="CDQ24182.1"/>
    </source>
</evidence>
<accession>A0A024P786</accession>
<dbReference type="AlphaFoldDB" id="A0A024P786"/>
<keyword evidence="1" id="KW-0812">Transmembrane</keyword>
<organism evidence="2 3">
    <name type="scientific">Halobacillus karajensis</name>
    <dbReference type="NCBI Taxonomy" id="195088"/>
    <lineage>
        <taxon>Bacteria</taxon>
        <taxon>Bacillati</taxon>
        <taxon>Bacillota</taxon>
        <taxon>Bacilli</taxon>
        <taxon>Bacillales</taxon>
        <taxon>Bacillaceae</taxon>
        <taxon>Halobacillus</taxon>
    </lineage>
</organism>